<comment type="caution">
    <text evidence="1">The sequence shown here is derived from an EMBL/GenBank/DDBJ whole genome shotgun (WGS) entry which is preliminary data.</text>
</comment>
<dbReference type="Proteomes" id="UP000187406">
    <property type="component" value="Unassembled WGS sequence"/>
</dbReference>
<organism evidence="1 2">
    <name type="scientific">Cephalotus follicularis</name>
    <name type="common">Albany pitcher plant</name>
    <dbReference type="NCBI Taxonomy" id="3775"/>
    <lineage>
        <taxon>Eukaryota</taxon>
        <taxon>Viridiplantae</taxon>
        <taxon>Streptophyta</taxon>
        <taxon>Embryophyta</taxon>
        <taxon>Tracheophyta</taxon>
        <taxon>Spermatophyta</taxon>
        <taxon>Magnoliopsida</taxon>
        <taxon>eudicotyledons</taxon>
        <taxon>Gunneridae</taxon>
        <taxon>Pentapetalae</taxon>
        <taxon>rosids</taxon>
        <taxon>fabids</taxon>
        <taxon>Oxalidales</taxon>
        <taxon>Cephalotaceae</taxon>
        <taxon>Cephalotus</taxon>
    </lineage>
</organism>
<evidence type="ECO:0000313" key="2">
    <source>
        <dbReference type="Proteomes" id="UP000187406"/>
    </source>
</evidence>
<dbReference type="OrthoDB" id="1730907at2759"/>
<protein>
    <recommendedName>
        <fullName evidence="3">Reverse transcriptase domain-containing protein</fullName>
    </recommendedName>
</protein>
<reference evidence="2" key="1">
    <citation type="submission" date="2016-04" db="EMBL/GenBank/DDBJ databases">
        <title>Cephalotus genome sequencing.</title>
        <authorList>
            <person name="Fukushima K."/>
            <person name="Hasebe M."/>
            <person name="Fang X."/>
        </authorList>
    </citation>
    <scope>NUCLEOTIDE SEQUENCE [LARGE SCALE GENOMIC DNA]</scope>
    <source>
        <strain evidence="2">cv. St1</strain>
    </source>
</reference>
<dbReference type="PANTHER" id="PTHR48475">
    <property type="entry name" value="RIBONUCLEASE H"/>
    <property type="match status" value="1"/>
</dbReference>
<proteinExistence type="predicted"/>
<dbReference type="InParanoid" id="A0A1Q3CLC6"/>
<dbReference type="EMBL" id="BDDD01002280">
    <property type="protein sequence ID" value="GAV80903.1"/>
    <property type="molecule type" value="Genomic_DNA"/>
</dbReference>
<evidence type="ECO:0008006" key="3">
    <source>
        <dbReference type="Google" id="ProtNLM"/>
    </source>
</evidence>
<name>A0A1Q3CLC6_CEPFO</name>
<accession>A0A1Q3CLC6</accession>
<gene>
    <name evidence="1" type="ORF">CFOL_v3_24362</name>
</gene>
<evidence type="ECO:0000313" key="1">
    <source>
        <dbReference type="EMBL" id="GAV80903.1"/>
    </source>
</evidence>
<dbReference type="AlphaFoldDB" id="A0A1Q3CLC6"/>
<keyword evidence="2" id="KW-1185">Reference proteome</keyword>
<sequence>MKVLTDKPLKQVLAKPDTSGRLIKWSVELGEYDVKFEARPAIKSQVLADFVGDSTPTECIEENPSENEKGVWKLSVDGSSCLTGSGAGLVLMSPDGWTLEYALRFNFKATNNETEWKL</sequence>
<dbReference type="PANTHER" id="PTHR48475:SF2">
    <property type="entry name" value="RIBONUCLEASE H"/>
    <property type="match status" value="1"/>
</dbReference>